<keyword evidence="3" id="KW-1185">Reference proteome</keyword>
<name>A0A2L2TT24_9HYPO</name>
<sequence length="59" mass="6767">MSMKSNGWKVKKRTRVNGQTTNSFAQHENLALGKRLTSSCDSAWKRKTLRVFRITCHNG</sequence>
<evidence type="ECO:0000313" key="3">
    <source>
        <dbReference type="Proteomes" id="UP000245910"/>
    </source>
</evidence>
<reference evidence="3" key="1">
    <citation type="submission" date="2014-10" db="EMBL/GenBank/DDBJ databases">
        <authorList>
            <person name="King R."/>
        </authorList>
    </citation>
    <scope>NUCLEOTIDE SEQUENCE [LARGE SCALE GENOMIC DNA]</scope>
    <source>
        <strain evidence="3">A3/5</strain>
    </source>
</reference>
<dbReference type="EMBL" id="LN649229">
    <property type="protein sequence ID" value="CEI67086.1"/>
    <property type="molecule type" value="Genomic_DNA"/>
</dbReference>
<protein>
    <submittedName>
        <fullName evidence="2">Uncharacterized protein</fullName>
    </submittedName>
</protein>
<proteinExistence type="predicted"/>
<evidence type="ECO:0000256" key="1">
    <source>
        <dbReference type="SAM" id="MobiDB-lite"/>
    </source>
</evidence>
<evidence type="ECO:0000313" key="2">
    <source>
        <dbReference type="EMBL" id="CEI67086.1"/>
    </source>
</evidence>
<accession>A0A2L2TT24</accession>
<organism evidence="2 3">
    <name type="scientific">Fusarium venenatum</name>
    <dbReference type="NCBI Taxonomy" id="56646"/>
    <lineage>
        <taxon>Eukaryota</taxon>
        <taxon>Fungi</taxon>
        <taxon>Dikarya</taxon>
        <taxon>Ascomycota</taxon>
        <taxon>Pezizomycotina</taxon>
        <taxon>Sordariomycetes</taxon>
        <taxon>Hypocreomycetidae</taxon>
        <taxon>Hypocreales</taxon>
        <taxon>Nectriaceae</taxon>
        <taxon>Fusarium</taxon>
    </lineage>
</organism>
<dbReference type="Proteomes" id="UP000245910">
    <property type="component" value="Chromosome I"/>
</dbReference>
<dbReference type="AlphaFoldDB" id="A0A2L2TT24"/>
<feature type="region of interest" description="Disordered" evidence="1">
    <location>
        <begin position="1"/>
        <end position="22"/>
    </location>
</feature>